<dbReference type="Proteomes" id="UP000245412">
    <property type="component" value="Unassembled WGS sequence"/>
</dbReference>
<dbReference type="PANTHER" id="PTHR43649">
    <property type="entry name" value="ARABINOSE-BINDING PROTEIN-RELATED"/>
    <property type="match status" value="1"/>
</dbReference>
<evidence type="ECO:0000256" key="3">
    <source>
        <dbReference type="ARBA" id="ARBA00023136"/>
    </source>
</evidence>
<accession>A0AB73SZ29</accession>
<feature type="chain" id="PRO_5044490821" evidence="6">
    <location>
        <begin position="26"/>
        <end position="432"/>
    </location>
</feature>
<evidence type="ECO:0000256" key="6">
    <source>
        <dbReference type="SAM" id="SignalP"/>
    </source>
</evidence>
<dbReference type="AlphaFoldDB" id="A0AB73SZ29"/>
<dbReference type="InterPro" id="IPR006059">
    <property type="entry name" value="SBP"/>
</dbReference>
<dbReference type="EMBL" id="QGGY01000016">
    <property type="protein sequence ID" value="PWJ72711.1"/>
    <property type="molecule type" value="Genomic_DNA"/>
</dbReference>
<gene>
    <name evidence="7" type="ORF">C7383_11625</name>
</gene>
<reference evidence="7 8" key="1">
    <citation type="submission" date="2018-05" db="EMBL/GenBank/DDBJ databases">
        <authorList>
            <person name="Goeker M."/>
            <person name="Huntemann M."/>
            <person name="Clum A."/>
            <person name="Pillay M."/>
            <person name="Palaniappan K."/>
            <person name="Varghese N."/>
            <person name="Mikhailova N."/>
            <person name="Stamatis D."/>
            <person name="Reddy T."/>
            <person name="Daum C."/>
            <person name="Shapiro N."/>
            <person name="Ivanova N."/>
            <person name="Kyrpides N."/>
            <person name="Woyke T."/>
        </authorList>
    </citation>
    <scope>NUCLEOTIDE SEQUENCE [LARGE SCALE GENOMIC DNA]</scope>
    <source>
        <strain evidence="7 8">DSM 26524</strain>
    </source>
</reference>
<keyword evidence="2 6" id="KW-0732">Signal</keyword>
<dbReference type="RefSeq" id="WP_109748181.1">
    <property type="nucleotide sequence ID" value="NZ_CABJAT010000004.1"/>
</dbReference>
<keyword evidence="8" id="KW-1185">Reference proteome</keyword>
<keyword evidence="3" id="KW-0472">Membrane</keyword>
<keyword evidence="4" id="KW-0564">Palmitate</keyword>
<evidence type="ECO:0000313" key="8">
    <source>
        <dbReference type="Proteomes" id="UP000245412"/>
    </source>
</evidence>
<evidence type="ECO:0000256" key="4">
    <source>
        <dbReference type="ARBA" id="ARBA00023139"/>
    </source>
</evidence>
<evidence type="ECO:0000256" key="5">
    <source>
        <dbReference type="ARBA" id="ARBA00023288"/>
    </source>
</evidence>
<keyword evidence="1" id="KW-1003">Cell membrane</keyword>
<proteinExistence type="predicted"/>
<dbReference type="Gene3D" id="3.40.190.10">
    <property type="entry name" value="Periplasmic binding protein-like II"/>
    <property type="match status" value="1"/>
</dbReference>
<dbReference type="PANTHER" id="PTHR43649:SF33">
    <property type="entry name" value="POLYGALACTURONAN_RHAMNOGALACTURONAN-BINDING PROTEIN YTCQ"/>
    <property type="match status" value="1"/>
</dbReference>
<comment type="caution">
    <text evidence="7">The sequence shown here is derived from an EMBL/GenBank/DDBJ whole genome shotgun (WGS) entry which is preliminary data.</text>
</comment>
<evidence type="ECO:0000256" key="1">
    <source>
        <dbReference type="ARBA" id="ARBA00022475"/>
    </source>
</evidence>
<protein>
    <submittedName>
        <fullName evidence="7">Carbohydrate ABC transporter substrate-binding protein (CUT1 family)</fullName>
    </submittedName>
</protein>
<evidence type="ECO:0000256" key="2">
    <source>
        <dbReference type="ARBA" id="ARBA00022729"/>
    </source>
</evidence>
<evidence type="ECO:0000313" key="7">
    <source>
        <dbReference type="EMBL" id="PWJ72711.1"/>
    </source>
</evidence>
<sequence length="432" mass="47048">MLKKSLAVALASVMAVSVLPMGVMAADNGDKVNVTIMCAYASEDPHGQYVYQYADDFMKENPNINIEVQAISSNDIYTKLAAMVTSPDDLPTMFFTSVDQAPTLYDLGLMEDLSGYLDEETLSMFAEGITEACTLDGSLAFYPIDVQPSAMLYRTDRFKEAGLEVPTTWDEFLECAKALTKDSDGDGEVDQWGFSMVGSNNSSGQSRFMSYLWSTGCNMISYDEDEEAWVPDLGDNFNDSFAFWTDMNNEYKVVPTGITEVDYATAANYFAMGYTSMMLSGSNAIGVAYASNPDLKGNIGSFPIPGGHPGTMLNAEGYALCSYASDEEKAAAVDFLKFFSTHDKDLKFWQSSGKIPSTIEGQKAEYITGDDYKGYLDTIKAGCIPPMNFAGISGLKSILGDAYSAVFSGEKTNDAAVEDFKAALDELLEDYN</sequence>
<feature type="signal peptide" evidence="6">
    <location>
        <begin position="1"/>
        <end position="25"/>
    </location>
</feature>
<dbReference type="Pfam" id="PF01547">
    <property type="entry name" value="SBP_bac_1"/>
    <property type="match status" value="1"/>
</dbReference>
<dbReference type="SUPFAM" id="SSF53850">
    <property type="entry name" value="Periplasmic binding protein-like II"/>
    <property type="match status" value="1"/>
</dbReference>
<keyword evidence="5" id="KW-0449">Lipoprotein</keyword>
<name>A0AB73SZ29_9FIRM</name>
<dbReference type="InterPro" id="IPR050490">
    <property type="entry name" value="Bact_solute-bd_prot1"/>
</dbReference>
<organism evidence="7 8">
    <name type="scientific">Murimonas intestini</name>
    <dbReference type="NCBI Taxonomy" id="1337051"/>
    <lineage>
        <taxon>Bacteria</taxon>
        <taxon>Bacillati</taxon>
        <taxon>Bacillota</taxon>
        <taxon>Clostridia</taxon>
        <taxon>Lachnospirales</taxon>
        <taxon>Lachnospiraceae</taxon>
        <taxon>Murimonas</taxon>
    </lineage>
</organism>